<dbReference type="AlphaFoldDB" id="A0A6J4SK96"/>
<name>A0A6J4SK96_9ACTN</name>
<gene>
    <name evidence="2" type="ORF">AVDCRST_MAG30-1941</name>
</gene>
<evidence type="ECO:0000313" key="2">
    <source>
        <dbReference type="EMBL" id="CAA9501440.1"/>
    </source>
</evidence>
<evidence type="ECO:0000256" key="1">
    <source>
        <dbReference type="SAM" id="SignalP"/>
    </source>
</evidence>
<reference evidence="2" key="1">
    <citation type="submission" date="2020-02" db="EMBL/GenBank/DDBJ databases">
        <authorList>
            <person name="Meier V. D."/>
        </authorList>
    </citation>
    <scope>NUCLEOTIDE SEQUENCE</scope>
    <source>
        <strain evidence="2">AVDCRST_MAG30</strain>
    </source>
</reference>
<protein>
    <submittedName>
        <fullName evidence="2">Uncharacterized protein</fullName>
    </submittedName>
</protein>
<accession>A0A6J4SK96</accession>
<organism evidence="2">
    <name type="scientific">uncultured Solirubrobacteraceae bacterium</name>
    <dbReference type="NCBI Taxonomy" id="1162706"/>
    <lineage>
        <taxon>Bacteria</taxon>
        <taxon>Bacillati</taxon>
        <taxon>Actinomycetota</taxon>
        <taxon>Thermoleophilia</taxon>
        <taxon>Solirubrobacterales</taxon>
        <taxon>Solirubrobacteraceae</taxon>
        <taxon>environmental samples</taxon>
    </lineage>
</organism>
<dbReference type="EMBL" id="CADCVS010000257">
    <property type="protein sequence ID" value="CAA9501440.1"/>
    <property type="molecule type" value="Genomic_DNA"/>
</dbReference>
<keyword evidence="1" id="KW-0732">Signal</keyword>
<feature type="signal peptide" evidence="1">
    <location>
        <begin position="1"/>
        <end position="23"/>
    </location>
</feature>
<feature type="chain" id="PRO_5026763246" evidence="1">
    <location>
        <begin position="24"/>
        <end position="97"/>
    </location>
</feature>
<sequence length="97" mass="10712">MRLFAMTLLCLAALVVAVAPAGAIVPPRDCGNTTVKGKRYNIKADQLSCSTAKPHARRYLSTGRRPSGYRCRNYSAGSTKLKFKCDRGVRSFFAIRR</sequence>
<proteinExistence type="predicted"/>